<dbReference type="OrthoDB" id="9785847at2"/>
<dbReference type="InterPro" id="IPR000073">
    <property type="entry name" value="AB_hydrolase_1"/>
</dbReference>
<keyword evidence="3" id="KW-1185">Reference proteome</keyword>
<dbReference type="GO" id="GO:0016020">
    <property type="term" value="C:membrane"/>
    <property type="evidence" value="ECO:0007669"/>
    <property type="project" value="TreeGrafter"/>
</dbReference>
<protein>
    <submittedName>
        <fullName evidence="2">Alpha/beta hydrolase</fullName>
    </submittedName>
</protein>
<gene>
    <name evidence="2" type="ORF">FY036_06465</name>
</gene>
<dbReference type="RefSeq" id="WP_148913902.1">
    <property type="nucleotide sequence ID" value="NZ_VSZS01000058.1"/>
</dbReference>
<keyword evidence="2" id="KW-0378">Hydrolase</keyword>
<dbReference type="InterPro" id="IPR050266">
    <property type="entry name" value="AB_hydrolase_sf"/>
</dbReference>
<reference evidence="2 3" key="1">
    <citation type="submission" date="2019-08" db="EMBL/GenBank/DDBJ databases">
        <authorList>
            <person name="Seo Y.L."/>
        </authorList>
    </citation>
    <scope>NUCLEOTIDE SEQUENCE [LARGE SCALE GENOMIC DNA]</scope>
    <source>
        <strain evidence="2 3">MaA-C15</strain>
    </source>
</reference>
<evidence type="ECO:0000259" key="1">
    <source>
        <dbReference type="Pfam" id="PF12697"/>
    </source>
</evidence>
<dbReference type="SUPFAM" id="SSF53474">
    <property type="entry name" value="alpha/beta-Hydrolases"/>
    <property type="match status" value="1"/>
</dbReference>
<dbReference type="PANTHER" id="PTHR43798:SF33">
    <property type="entry name" value="HYDROLASE, PUTATIVE (AFU_ORTHOLOGUE AFUA_2G14860)-RELATED"/>
    <property type="match status" value="1"/>
</dbReference>
<dbReference type="PANTHER" id="PTHR43798">
    <property type="entry name" value="MONOACYLGLYCEROL LIPASE"/>
    <property type="match status" value="1"/>
</dbReference>
<reference evidence="2 3" key="2">
    <citation type="submission" date="2019-09" db="EMBL/GenBank/DDBJ databases">
        <title>Mesorhizobium sp. MaA-C15 isolated from Microcystis aeruginosa.</title>
        <authorList>
            <person name="Jeong S.E."/>
            <person name="Jin H.M."/>
            <person name="Jeon C.O."/>
        </authorList>
    </citation>
    <scope>NUCLEOTIDE SEQUENCE [LARGE SCALE GENOMIC DNA]</scope>
    <source>
        <strain evidence="2 3">MaA-C15</strain>
    </source>
</reference>
<dbReference type="InterPro" id="IPR029058">
    <property type="entry name" value="AB_hydrolase_fold"/>
</dbReference>
<evidence type="ECO:0000313" key="2">
    <source>
        <dbReference type="EMBL" id="TYR33696.1"/>
    </source>
</evidence>
<dbReference type="Gene3D" id="3.40.50.1820">
    <property type="entry name" value="alpha/beta hydrolase"/>
    <property type="match status" value="1"/>
</dbReference>
<dbReference type="Pfam" id="PF12697">
    <property type="entry name" value="Abhydrolase_6"/>
    <property type="match status" value="1"/>
</dbReference>
<dbReference type="AlphaFoldDB" id="A0A5D4GYN2"/>
<accession>A0A5D4GYN2</accession>
<dbReference type="Proteomes" id="UP000323258">
    <property type="component" value="Unassembled WGS sequence"/>
</dbReference>
<proteinExistence type="predicted"/>
<sequence>MATVGFLLFRSAFALAEQIAPRLTGRAAFELFCRTPHPARVSQREAEVLREAVPFMAEARHHWLATPHGCVVAHDFRGPEGSHAPVALVIHGWRSRTEHMRTIVEALRGEGFRVIALDLPGHGASPGRRLNLAIAVAAVRAAADWFGPFATVVGHSFGGAVAVNALAGSVRGVAPVEARRLVLVSAPSSMPALFEDFGRFLGLGSRTQVALAREVERVAGRPLADFVGDEQLRGMPVPTLAIHAPDDKEVPFEEARRFEAAGEHVRLMRVPGRGHRRILADGEVTEAIAAFALHGELAAEVSLA</sequence>
<dbReference type="PRINTS" id="PR00111">
    <property type="entry name" value="ABHYDROLASE"/>
</dbReference>
<dbReference type="EMBL" id="VSZS01000058">
    <property type="protein sequence ID" value="TYR33696.1"/>
    <property type="molecule type" value="Genomic_DNA"/>
</dbReference>
<feature type="domain" description="AB hydrolase-1" evidence="1">
    <location>
        <begin position="88"/>
        <end position="282"/>
    </location>
</feature>
<organism evidence="2 3">
    <name type="scientific">Neoaquamicrobium microcysteis</name>
    <dbReference type="NCBI Taxonomy" id="2682781"/>
    <lineage>
        <taxon>Bacteria</taxon>
        <taxon>Pseudomonadati</taxon>
        <taxon>Pseudomonadota</taxon>
        <taxon>Alphaproteobacteria</taxon>
        <taxon>Hyphomicrobiales</taxon>
        <taxon>Phyllobacteriaceae</taxon>
        <taxon>Neoaquamicrobium</taxon>
    </lineage>
</organism>
<dbReference type="GO" id="GO:0016787">
    <property type="term" value="F:hydrolase activity"/>
    <property type="evidence" value="ECO:0007669"/>
    <property type="project" value="UniProtKB-KW"/>
</dbReference>
<comment type="caution">
    <text evidence="2">The sequence shown here is derived from an EMBL/GenBank/DDBJ whole genome shotgun (WGS) entry which is preliminary data.</text>
</comment>
<evidence type="ECO:0000313" key="3">
    <source>
        <dbReference type="Proteomes" id="UP000323258"/>
    </source>
</evidence>
<name>A0A5D4GYN2_9HYPH</name>